<gene>
    <name evidence="1" type="ordered locus">VIT_05s0094g01700</name>
</gene>
<evidence type="ECO:0000313" key="1">
    <source>
        <dbReference type="EMBL" id="CBI24785.3"/>
    </source>
</evidence>
<organism evidence="1 2">
    <name type="scientific">Vitis vinifera</name>
    <name type="common">Grape</name>
    <dbReference type="NCBI Taxonomy" id="29760"/>
    <lineage>
        <taxon>Eukaryota</taxon>
        <taxon>Viridiplantae</taxon>
        <taxon>Streptophyta</taxon>
        <taxon>Embryophyta</taxon>
        <taxon>Tracheophyta</taxon>
        <taxon>Spermatophyta</taxon>
        <taxon>Magnoliopsida</taxon>
        <taxon>eudicotyledons</taxon>
        <taxon>Gunneridae</taxon>
        <taxon>Pentapetalae</taxon>
        <taxon>rosids</taxon>
        <taxon>Vitales</taxon>
        <taxon>Vitaceae</taxon>
        <taxon>Viteae</taxon>
        <taxon>Vitis</taxon>
    </lineage>
</organism>
<protein>
    <submittedName>
        <fullName evidence="1">Uncharacterized protein</fullName>
    </submittedName>
</protein>
<proteinExistence type="predicted"/>
<sequence>MFMLIPSINPLTPYSNPFIFTKKNLSIILISLCF</sequence>
<dbReference type="HOGENOM" id="CLU_3378059_0_0_1"/>
<dbReference type="PaxDb" id="29760-VIT_05s0094g01700.t01"/>
<dbReference type="EMBL" id="FN595507">
    <property type="protein sequence ID" value="CBI24785.3"/>
    <property type="molecule type" value="Genomic_DNA"/>
</dbReference>
<dbReference type="AlphaFoldDB" id="D7T2Q4"/>
<keyword evidence="2" id="KW-1185">Reference proteome</keyword>
<evidence type="ECO:0000313" key="2">
    <source>
        <dbReference type="Proteomes" id="UP000009183"/>
    </source>
</evidence>
<accession>D7T2Q4</accession>
<name>D7T2Q4_VITVI</name>
<dbReference type="Proteomes" id="UP000009183">
    <property type="component" value="Chromosome 5"/>
</dbReference>
<dbReference type="InParanoid" id="D7T2Q4"/>
<reference evidence="2" key="1">
    <citation type="journal article" date="2007" name="Nature">
        <title>The grapevine genome sequence suggests ancestral hexaploidization in major angiosperm phyla.</title>
        <authorList>
            <consortium name="The French-Italian Public Consortium for Grapevine Genome Characterization."/>
            <person name="Jaillon O."/>
            <person name="Aury J.-M."/>
            <person name="Noel B."/>
            <person name="Policriti A."/>
            <person name="Clepet C."/>
            <person name="Casagrande A."/>
            <person name="Choisne N."/>
            <person name="Aubourg S."/>
            <person name="Vitulo N."/>
            <person name="Jubin C."/>
            <person name="Vezzi A."/>
            <person name="Legeai F."/>
            <person name="Hugueney P."/>
            <person name="Dasilva C."/>
            <person name="Horner D."/>
            <person name="Mica E."/>
            <person name="Jublot D."/>
            <person name="Poulain J."/>
            <person name="Bruyere C."/>
            <person name="Billault A."/>
            <person name="Segurens B."/>
            <person name="Gouyvenoux M."/>
            <person name="Ugarte E."/>
            <person name="Cattonaro F."/>
            <person name="Anthouard V."/>
            <person name="Vico V."/>
            <person name="Del Fabbro C."/>
            <person name="Alaux M."/>
            <person name="Di Gaspero G."/>
            <person name="Dumas V."/>
            <person name="Felice N."/>
            <person name="Paillard S."/>
            <person name="Juman I."/>
            <person name="Moroldo M."/>
            <person name="Scalabrin S."/>
            <person name="Canaguier A."/>
            <person name="Le Clainche I."/>
            <person name="Malacrida G."/>
            <person name="Durand E."/>
            <person name="Pesole G."/>
            <person name="Laucou V."/>
            <person name="Chatelet P."/>
            <person name="Merdinoglu D."/>
            <person name="Delledonne M."/>
            <person name="Pezzotti M."/>
            <person name="Lecharny A."/>
            <person name="Scarpelli C."/>
            <person name="Artiguenave F."/>
            <person name="Pe M.E."/>
            <person name="Valle G."/>
            <person name="Morgante M."/>
            <person name="Caboche M."/>
            <person name="Adam-Blondon A.-F."/>
            <person name="Weissenbach J."/>
            <person name="Quetier F."/>
            <person name="Wincker P."/>
        </authorList>
    </citation>
    <scope>NUCLEOTIDE SEQUENCE [LARGE SCALE GENOMIC DNA]</scope>
    <source>
        <strain evidence="2">cv. Pinot noir / PN40024</strain>
    </source>
</reference>